<evidence type="ECO:0000256" key="4">
    <source>
        <dbReference type="ARBA" id="ARBA00022737"/>
    </source>
</evidence>
<feature type="domain" description="EF-hand" evidence="6">
    <location>
        <begin position="128"/>
        <end position="163"/>
    </location>
</feature>
<keyword evidence="5" id="KW-0106">Calcium</keyword>
<dbReference type="Gene3D" id="1.10.238.10">
    <property type="entry name" value="EF-hand"/>
    <property type="match status" value="1"/>
</dbReference>
<keyword evidence="2" id="KW-0963">Cytoplasm</keyword>
<sequence>MYGYPVGGMNLSGYPMNGICPIQPMGSVQVGVPVITNTPGMVTSVPVSALCLWNLVPSSNSWMNSRVQCQIMLDPMLRNNWWWNLVQSVSVTQFNSVCMWFLSVDTDRSGTIEINELMMAQFPGGITLTPQTALRLMRIFDVDFNGRISFYEYMGMHKFLEICYNVFIQCDTNRSGTMEPHEIIPALRILGFFVNQRTAIVLHRLFAHGSTICDLNCWIALCAFAAQTRTAYQLITMNPYYGIIQPFNPIEFGKFLDIITSLLE</sequence>
<dbReference type="VEuPathDB" id="AmoebaDB:EHI7A_018230"/>
<evidence type="ECO:0000256" key="2">
    <source>
        <dbReference type="ARBA" id="ARBA00022490"/>
    </source>
</evidence>
<protein>
    <submittedName>
        <fullName evidence="7">EF-hand calcium-binding domain containing protein</fullName>
    </submittedName>
</protein>
<dbReference type="PROSITE" id="PS00018">
    <property type="entry name" value="EF_HAND_1"/>
    <property type="match status" value="2"/>
</dbReference>
<dbReference type="InterPro" id="IPR051426">
    <property type="entry name" value="Peflin/Sorcin_CaBP"/>
</dbReference>
<evidence type="ECO:0000256" key="1">
    <source>
        <dbReference type="ARBA" id="ARBA00004496"/>
    </source>
</evidence>
<dbReference type="SUPFAM" id="SSF47473">
    <property type="entry name" value="EF-hand"/>
    <property type="match status" value="1"/>
</dbReference>
<dbReference type="PROSITE" id="PS50222">
    <property type="entry name" value="EF_HAND_2"/>
    <property type="match status" value="1"/>
</dbReference>
<comment type="subcellular location">
    <subcellularLocation>
        <location evidence="1">Cytoplasm</location>
    </subcellularLocation>
</comment>
<dbReference type="VEuPathDB" id="AmoebaDB:EHI8A_014230"/>
<name>A0A060N1R6_ENTHI</name>
<dbReference type="GO" id="GO:0005509">
    <property type="term" value="F:calcium ion binding"/>
    <property type="evidence" value="ECO:0007669"/>
    <property type="project" value="InterPro"/>
</dbReference>
<accession>A0A060N1R6</accession>
<reference evidence="7" key="1">
    <citation type="submission" date="2012-06" db="EMBL/GenBank/DDBJ databases">
        <title>Short 5' UTR of Entamoeba genes.</title>
        <authorList>
            <person name="Hiranuka K."/>
            <person name="Kumagai M."/>
            <person name="Wakaguri H."/>
            <person name="Suzuki Y."/>
            <person name="Sugano S."/>
            <person name="Watanabe J."/>
            <person name="Makioka A."/>
        </authorList>
    </citation>
    <scope>NUCLEOTIDE SEQUENCE</scope>
    <source>
        <strain evidence="7">HM-1:IMSS</strain>
    </source>
</reference>
<dbReference type="InterPro" id="IPR002048">
    <property type="entry name" value="EF_hand_dom"/>
</dbReference>
<dbReference type="PANTHER" id="PTHR46212">
    <property type="entry name" value="PEFLIN"/>
    <property type="match status" value="1"/>
</dbReference>
<dbReference type="GO" id="GO:0048306">
    <property type="term" value="F:calcium-dependent protein binding"/>
    <property type="evidence" value="ECO:0007669"/>
    <property type="project" value="UniProtKB-ARBA"/>
</dbReference>
<evidence type="ECO:0000256" key="3">
    <source>
        <dbReference type="ARBA" id="ARBA00022723"/>
    </source>
</evidence>
<evidence type="ECO:0000256" key="5">
    <source>
        <dbReference type="ARBA" id="ARBA00022837"/>
    </source>
</evidence>
<dbReference type="PANTHER" id="PTHR46212:SF3">
    <property type="entry name" value="GH27120P"/>
    <property type="match status" value="1"/>
</dbReference>
<dbReference type="Pfam" id="PF13499">
    <property type="entry name" value="EF-hand_7"/>
    <property type="match status" value="1"/>
</dbReference>
<dbReference type="AlphaFoldDB" id="A0A060N1R6"/>
<evidence type="ECO:0000259" key="6">
    <source>
        <dbReference type="PROSITE" id="PS50222"/>
    </source>
</evidence>
<dbReference type="InterPro" id="IPR018247">
    <property type="entry name" value="EF_Hand_1_Ca_BS"/>
</dbReference>
<dbReference type="VEuPathDB" id="AmoebaDB:EHI_197510"/>
<dbReference type="VEuPathDB" id="AmoebaDB:KM1_044730"/>
<dbReference type="VEuPathDB" id="AmoebaDB:EHI5A_005710"/>
<dbReference type="InterPro" id="IPR011992">
    <property type="entry name" value="EF-hand-dom_pair"/>
</dbReference>
<proteinExistence type="evidence at transcript level"/>
<dbReference type="EMBL" id="AK419346">
    <property type="protein sequence ID" value="BAN38035.1"/>
    <property type="molecule type" value="mRNA"/>
</dbReference>
<evidence type="ECO:0000313" key="7">
    <source>
        <dbReference type="EMBL" id="BAN38035.1"/>
    </source>
</evidence>
<organism evidence="7">
    <name type="scientific">Entamoeba histolytica</name>
    <dbReference type="NCBI Taxonomy" id="5759"/>
    <lineage>
        <taxon>Eukaryota</taxon>
        <taxon>Amoebozoa</taxon>
        <taxon>Evosea</taxon>
        <taxon>Archamoebae</taxon>
        <taxon>Mastigamoebida</taxon>
        <taxon>Entamoebidae</taxon>
        <taxon>Entamoeba</taxon>
    </lineage>
</organism>
<keyword evidence="4" id="KW-0677">Repeat</keyword>
<dbReference type="GO" id="GO:0005737">
    <property type="term" value="C:cytoplasm"/>
    <property type="evidence" value="ECO:0007669"/>
    <property type="project" value="UniProtKB-SubCell"/>
</dbReference>
<keyword evidence="3" id="KW-0479">Metal-binding</keyword>